<evidence type="ECO:0000313" key="3">
    <source>
        <dbReference type="Proteomes" id="UP001264340"/>
    </source>
</evidence>
<dbReference type="InterPro" id="IPR007138">
    <property type="entry name" value="ABM_dom"/>
</dbReference>
<name>A0ABU1LUP6_9BURK</name>
<dbReference type="Pfam" id="PF03992">
    <property type="entry name" value="ABM"/>
    <property type="match status" value="1"/>
</dbReference>
<evidence type="ECO:0000313" key="2">
    <source>
        <dbReference type="EMBL" id="MDR6410469.1"/>
    </source>
</evidence>
<feature type="domain" description="ABM" evidence="1">
    <location>
        <begin position="15"/>
        <end position="104"/>
    </location>
</feature>
<dbReference type="Proteomes" id="UP001264340">
    <property type="component" value="Unassembled WGS sequence"/>
</dbReference>
<dbReference type="GO" id="GO:0004497">
    <property type="term" value="F:monooxygenase activity"/>
    <property type="evidence" value="ECO:0007669"/>
    <property type="project" value="UniProtKB-KW"/>
</dbReference>
<sequence>MLLAFREKGDGMSEIAVVAISVAKPGYEEQLREALEAIVGPTRNEQGALQYDLHRDVQEPRRFVFVERWESQEALAAHAKSAHIEAYGKAVADWVEHAEIRVVSKIA</sequence>
<keyword evidence="3" id="KW-1185">Reference proteome</keyword>
<protein>
    <submittedName>
        <fullName evidence="2">Quinol monooxygenase YgiN</fullName>
    </submittedName>
</protein>
<dbReference type="InterPro" id="IPR050744">
    <property type="entry name" value="AI-2_Isomerase_LsrG"/>
</dbReference>
<proteinExistence type="predicted"/>
<dbReference type="EMBL" id="JAVDRP010000007">
    <property type="protein sequence ID" value="MDR6410469.1"/>
    <property type="molecule type" value="Genomic_DNA"/>
</dbReference>
<keyword evidence="2" id="KW-0560">Oxidoreductase</keyword>
<dbReference type="SUPFAM" id="SSF54909">
    <property type="entry name" value="Dimeric alpha+beta barrel"/>
    <property type="match status" value="1"/>
</dbReference>
<dbReference type="PANTHER" id="PTHR33336">
    <property type="entry name" value="QUINOL MONOOXYGENASE YGIN-RELATED"/>
    <property type="match status" value="1"/>
</dbReference>
<dbReference type="InterPro" id="IPR011008">
    <property type="entry name" value="Dimeric_a/b-barrel"/>
</dbReference>
<comment type="caution">
    <text evidence="2">The sequence shown here is derived from an EMBL/GenBank/DDBJ whole genome shotgun (WGS) entry which is preliminary data.</text>
</comment>
<organism evidence="2 3">
    <name type="scientific">Paraburkholderia terricola</name>
    <dbReference type="NCBI Taxonomy" id="169427"/>
    <lineage>
        <taxon>Bacteria</taxon>
        <taxon>Pseudomonadati</taxon>
        <taxon>Pseudomonadota</taxon>
        <taxon>Betaproteobacteria</taxon>
        <taxon>Burkholderiales</taxon>
        <taxon>Burkholderiaceae</taxon>
        <taxon>Paraburkholderia</taxon>
    </lineage>
</organism>
<gene>
    <name evidence="2" type="ORF">J2804_003891</name>
</gene>
<reference evidence="2 3" key="1">
    <citation type="submission" date="2023-07" db="EMBL/GenBank/DDBJ databases">
        <title>Sorghum-associated microbial communities from plants grown in Nebraska, USA.</title>
        <authorList>
            <person name="Schachtman D."/>
        </authorList>
    </citation>
    <scope>NUCLEOTIDE SEQUENCE [LARGE SCALE GENOMIC DNA]</scope>
    <source>
        <strain evidence="2 3">DS1316</strain>
    </source>
</reference>
<evidence type="ECO:0000259" key="1">
    <source>
        <dbReference type="PROSITE" id="PS51725"/>
    </source>
</evidence>
<accession>A0ABU1LUP6</accession>
<keyword evidence="2" id="KW-0503">Monooxygenase</keyword>
<dbReference type="Gene3D" id="3.30.70.100">
    <property type="match status" value="1"/>
</dbReference>
<dbReference type="PANTHER" id="PTHR33336:SF15">
    <property type="entry name" value="ABM DOMAIN-CONTAINING PROTEIN"/>
    <property type="match status" value="1"/>
</dbReference>
<dbReference type="PROSITE" id="PS51725">
    <property type="entry name" value="ABM"/>
    <property type="match status" value="1"/>
</dbReference>